<dbReference type="Proteomes" id="UP000251068">
    <property type="component" value="Segment"/>
</dbReference>
<evidence type="ECO:0000313" key="1">
    <source>
        <dbReference type="EMBL" id="AWY04481.1"/>
    </source>
</evidence>
<reference evidence="1 2" key="1">
    <citation type="submission" date="2018-04" db="EMBL/GenBank/DDBJ databases">
        <authorList>
            <person name="Harrington T."/>
            <person name="Washburn E."/>
            <person name="Bricker J."/>
            <person name="McKinney A."/>
            <person name="Betsko A.J."/>
            <person name="Garlena R.A."/>
            <person name="Russell D.A."/>
            <person name="Pope W.A."/>
            <person name="Jacobs-Sera D."/>
            <person name="Hatfull G.F."/>
        </authorList>
    </citation>
    <scope>NUCLEOTIDE SEQUENCE [LARGE SCALE GENOMIC DNA]</scope>
</reference>
<proteinExistence type="predicted"/>
<organism evidence="1 2">
    <name type="scientific">Microbacterium phage AnnaSerena</name>
    <dbReference type="NCBI Taxonomy" id="2201432"/>
    <lineage>
        <taxon>Viruses</taxon>
        <taxon>Duplodnaviria</taxon>
        <taxon>Heunggongvirae</taxon>
        <taxon>Uroviricota</taxon>
        <taxon>Caudoviricetes</taxon>
        <taxon>Krampusvirus</taxon>
        <taxon>Krampusvirus krampus</taxon>
    </lineage>
</organism>
<accession>A0A2Z4Q2Y0</accession>
<dbReference type="EMBL" id="MH271292">
    <property type="protein sequence ID" value="AWY04481.1"/>
    <property type="molecule type" value="Genomic_DNA"/>
</dbReference>
<evidence type="ECO:0000313" key="2">
    <source>
        <dbReference type="Proteomes" id="UP000251068"/>
    </source>
</evidence>
<sequence length="67" mass="7392">MELRCAAKKHGELIIPGRGVLEVSCDSRFCGKRAGVTVRHQFDLESGEMLNTHQYKTPMKGDSDGSL</sequence>
<protein>
    <submittedName>
        <fullName evidence="1">Uncharacterized protein</fullName>
    </submittedName>
</protein>
<name>A0A2Z4Q2Y0_9CAUD</name>
<gene>
    <name evidence="1" type="primary">25</name>
    <name evidence="1" type="ORF">SEA_ANNASERENA_25</name>
</gene>